<reference evidence="1 2" key="1">
    <citation type="journal article" date="2023" name="Nucleic Acids Res.">
        <title>The hologenome of Daphnia magna reveals possible DNA methylation and microbiome-mediated evolution of the host genome.</title>
        <authorList>
            <person name="Chaturvedi A."/>
            <person name="Li X."/>
            <person name="Dhandapani V."/>
            <person name="Marshall H."/>
            <person name="Kissane S."/>
            <person name="Cuenca-Cambronero M."/>
            <person name="Asole G."/>
            <person name="Calvet F."/>
            <person name="Ruiz-Romero M."/>
            <person name="Marangio P."/>
            <person name="Guigo R."/>
            <person name="Rago D."/>
            <person name="Mirbahai L."/>
            <person name="Eastwood N."/>
            <person name="Colbourne J.K."/>
            <person name="Zhou J."/>
            <person name="Mallon E."/>
            <person name="Orsini L."/>
        </authorList>
    </citation>
    <scope>NUCLEOTIDE SEQUENCE [LARGE SCALE GENOMIC DNA]</scope>
    <source>
        <strain evidence="1">LRV0_1</strain>
    </source>
</reference>
<keyword evidence="2" id="KW-1185">Reference proteome</keyword>
<proteinExistence type="predicted"/>
<name>A0ABQ9YX12_9CRUS</name>
<dbReference type="EMBL" id="JAOYFB010000001">
    <property type="protein sequence ID" value="KAK4005187.1"/>
    <property type="molecule type" value="Genomic_DNA"/>
</dbReference>
<gene>
    <name evidence="1" type="ORF">OUZ56_006908</name>
</gene>
<organism evidence="1 2">
    <name type="scientific">Daphnia magna</name>
    <dbReference type="NCBI Taxonomy" id="35525"/>
    <lineage>
        <taxon>Eukaryota</taxon>
        <taxon>Metazoa</taxon>
        <taxon>Ecdysozoa</taxon>
        <taxon>Arthropoda</taxon>
        <taxon>Crustacea</taxon>
        <taxon>Branchiopoda</taxon>
        <taxon>Diplostraca</taxon>
        <taxon>Cladocera</taxon>
        <taxon>Anomopoda</taxon>
        <taxon>Daphniidae</taxon>
        <taxon>Daphnia</taxon>
    </lineage>
</organism>
<dbReference type="Proteomes" id="UP001234178">
    <property type="component" value="Unassembled WGS sequence"/>
</dbReference>
<protein>
    <submittedName>
        <fullName evidence="1">Uncharacterized protein</fullName>
    </submittedName>
</protein>
<sequence length="74" mass="8559">MLIHVERETLSVHIVVCTRIVANIDFRFSYYPRRTLVKPHPTKPMISARRVRGIAVREKNGSSHKTVSSILFKN</sequence>
<comment type="caution">
    <text evidence="1">The sequence shown here is derived from an EMBL/GenBank/DDBJ whole genome shotgun (WGS) entry which is preliminary data.</text>
</comment>
<evidence type="ECO:0000313" key="1">
    <source>
        <dbReference type="EMBL" id="KAK4005187.1"/>
    </source>
</evidence>
<accession>A0ABQ9YX12</accession>
<evidence type="ECO:0000313" key="2">
    <source>
        <dbReference type="Proteomes" id="UP001234178"/>
    </source>
</evidence>